<feature type="compositionally biased region" description="Basic and acidic residues" evidence="1">
    <location>
        <begin position="431"/>
        <end position="441"/>
    </location>
</feature>
<evidence type="ECO:0000256" key="1">
    <source>
        <dbReference type="SAM" id="MobiDB-lite"/>
    </source>
</evidence>
<feature type="compositionally biased region" description="Low complexity" evidence="1">
    <location>
        <begin position="337"/>
        <end position="351"/>
    </location>
</feature>
<dbReference type="GO" id="GO:0005634">
    <property type="term" value="C:nucleus"/>
    <property type="evidence" value="ECO:0007669"/>
    <property type="project" value="InterPro"/>
</dbReference>
<comment type="caution">
    <text evidence="2">The sequence shown here is derived from an EMBL/GenBank/DDBJ whole genome shotgun (WGS) entry which is preliminary data.</text>
</comment>
<feature type="region of interest" description="Disordered" evidence="1">
    <location>
        <begin position="372"/>
        <end position="441"/>
    </location>
</feature>
<dbReference type="PANTHER" id="PTHR28122">
    <property type="entry name" value="E3 UBIQUITIN-PROTEIN LIGASE SUBSTRATE RECEPTOR MMS22"/>
    <property type="match status" value="1"/>
</dbReference>
<feature type="region of interest" description="Disordered" evidence="1">
    <location>
        <begin position="1"/>
        <end position="20"/>
    </location>
</feature>
<keyword evidence="3" id="KW-1185">Reference proteome</keyword>
<dbReference type="Proteomes" id="UP001362899">
    <property type="component" value="Unassembled WGS sequence"/>
</dbReference>
<feature type="region of interest" description="Disordered" evidence="1">
    <location>
        <begin position="34"/>
        <end position="145"/>
    </location>
</feature>
<feature type="compositionally biased region" description="Polar residues" evidence="1">
    <location>
        <begin position="40"/>
        <end position="54"/>
    </location>
</feature>
<dbReference type="InterPro" id="IPR019021">
    <property type="entry name" value="Mms22"/>
</dbReference>
<feature type="region of interest" description="Disordered" evidence="1">
    <location>
        <begin position="232"/>
        <end position="305"/>
    </location>
</feature>
<feature type="compositionally biased region" description="Low complexity" evidence="1">
    <location>
        <begin position="258"/>
        <end position="290"/>
    </location>
</feature>
<evidence type="ECO:0000313" key="2">
    <source>
        <dbReference type="EMBL" id="GMM52209.1"/>
    </source>
</evidence>
<feature type="region of interest" description="Disordered" evidence="1">
    <location>
        <begin position="581"/>
        <end position="602"/>
    </location>
</feature>
<evidence type="ECO:0000313" key="3">
    <source>
        <dbReference type="Proteomes" id="UP001362899"/>
    </source>
</evidence>
<dbReference type="PANTHER" id="PTHR28122:SF1">
    <property type="entry name" value="E3 UBIQUITIN-PROTEIN LIGASE SUBSTRATE RECEPTOR MMS22"/>
    <property type="match status" value="1"/>
</dbReference>
<dbReference type="Pfam" id="PF09462">
    <property type="entry name" value="Mus7"/>
    <property type="match status" value="1"/>
</dbReference>
<protein>
    <submittedName>
        <fullName evidence="2">Uncharacterized protein</fullName>
    </submittedName>
</protein>
<reference evidence="2 3" key="1">
    <citation type="journal article" date="2023" name="Elife">
        <title>Identification of key yeast species and microbe-microbe interactions impacting larval growth of Drosophila in the wild.</title>
        <authorList>
            <person name="Mure A."/>
            <person name="Sugiura Y."/>
            <person name="Maeda R."/>
            <person name="Honda K."/>
            <person name="Sakurai N."/>
            <person name="Takahashi Y."/>
            <person name="Watada M."/>
            <person name="Katoh T."/>
            <person name="Gotoh A."/>
            <person name="Gotoh Y."/>
            <person name="Taniguchi I."/>
            <person name="Nakamura K."/>
            <person name="Hayashi T."/>
            <person name="Katayama T."/>
            <person name="Uemura T."/>
            <person name="Hattori Y."/>
        </authorList>
    </citation>
    <scope>NUCLEOTIDE SEQUENCE [LARGE SCALE GENOMIC DNA]</scope>
    <source>
        <strain evidence="2 3">SB-73</strain>
    </source>
</reference>
<dbReference type="GO" id="GO:0031297">
    <property type="term" value="P:replication fork processing"/>
    <property type="evidence" value="ECO:0007669"/>
    <property type="project" value="InterPro"/>
</dbReference>
<feature type="region of interest" description="Disordered" evidence="1">
    <location>
        <begin position="493"/>
        <end position="540"/>
    </location>
</feature>
<feature type="compositionally biased region" description="Low complexity" evidence="1">
    <location>
        <begin position="55"/>
        <end position="86"/>
    </location>
</feature>
<organism evidence="2 3">
    <name type="scientific">Starmerella bacillaris</name>
    <name type="common">Yeast</name>
    <name type="synonym">Candida zemplinina</name>
    <dbReference type="NCBI Taxonomy" id="1247836"/>
    <lineage>
        <taxon>Eukaryota</taxon>
        <taxon>Fungi</taxon>
        <taxon>Dikarya</taxon>
        <taxon>Ascomycota</taxon>
        <taxon>Saccharomycotina</taxon>
        <taxon>Dipodascomycetes</taxon>
        <taxon>Dipodascales</taxon>
        <taxon>Trichomonascaceae</taxon>
        <taxon>Starmerella</taxon>
    </lineage>
</organism>
<feature type="region of interest" description="Disordered" evidence="1">
    <location>
        <begin position="325"/>
        <end position="352"/>
    </location>
</feature>
<feature type="compositionally biased region" description="Basic and acidic residues" evidence="1">
    <location>
        <begin position="375"/>
        <end position="398"/>
    </location>
</feature>
<dbReference type="GO" id="GO:0035361">
    <property type="term" value="C:Cul8-RING ubiquitin ligase complex"/>
    <property type="evidence" value="ECO:0007669"/>
    <property type="project" value="TreeGrafter"/>
</dbReference>
<dbReference type="EMBL" id="BTGC01000008">
    <property type="protein sequence ID" value="GMM52209.1"/>
    <property type="molecule type" value="Genomic_DNA"/>
</dbReference>
<feature type="compositionally biased region" description="Basic and acidic residues" evidence="1">
    <location>
        <begin position="513"/>
        <end position="529"/>
    </location>
</feature>
<dbReference type="GO" id="GO:0000724">
    <property type="term" value="P:double-strand break repair via homologous recombination"/>
    <property type="evidence" value="ECO:0007669"/>
    <property type="project" value="TreeGrafter"/>
</dbReference>
<accession>A0AAV5RL13</accession>
<proteinExistence type="predicted"/>
<feature type="compositionally biased region" description="Polar residues" evidence="1">
    <location>
        <begin position="97"/>
        <end position="113"/>
    </location>
</feature>
<feature type="compositionally biased region" description="Polar residues" evidence="1">
    <location>
        <begin position="120"/>
        <end position="140"/>
    </location>
</feature>
<gene>
    <name evidence="2" type="ORF">DASB73_031720</name>
</gene>
<sequence length="1590" mass="181008">MDLGVIPDSDPGIPALDPLSPRWRSLEHVPPIDSVEHVESLTSDVPASQPPNITELSELSEPIPLEPIEPVELSEPSGPSRPSEPSESLEHLVIAQDTLNSEIPELGTSTSHNEPVDLATNANHATSLLRSPDSDASLQDITDESDRENFNIPRRRRFNFEKWVEDEKKTHEFVYHRKLKVFHGAKSDSEDSDFELNNLSQNYAQNEFEQTLDENSLVDYADADMDEDSVEVDNLEEDRPMDQLSHHRRKRIIDSSESENGSDSSDSSDSSDASETSESSNFNESNTNSNKLTEKSRTRKTSNRNSSEELIVPIFKQLLHKPIPASKNNHNVDHLSEPSPSLPESLPSSLPETDDNLAEALEVNGPIDYMISRPKKVDKNTRSNRETLSGERKDEELPRYNQRRAHKPAMQSTINWDRKASSSASYSRKRKESDNVKNTERRSKPLSIIDIVNKMGPNAPIAFKIAARTARRRKAFNVREDFNNKLFRGPFTKSAQKTIRRRRRGNLVLKPSVEGRDNNDTKKESESANKKSRKRRKYRVPDNNLFHTTVLERQIEPTVKDDRISRNERFSGIISKHRSTRTKLIDRTSQSNSLLNSESGSMVHNLRRSSDVRDFNKSENYEYSMFNQATPQTSVLSPRTFIDTSKMSQKTFVGSNIFEIITIPQTFNGIPASNIPFSRPISESSETQVHKDAQMVLNIAIGTIGPADLTLYLQIYDYFFFACGYLCDESQIVDNRHRWYVMREWVRIALTCLKNMKHMGFYETLIVQVVTLACLVLSRRVCMMEGKGFSKINLLACWTLYYHQQEISKQIDYASNERLIPGIELVKAVFYFNAHILLPRVFSKGKAAANWHLLTVFTAVEAKWNDWELAREIFNHNNDSDTTTATEYALLLILKWRWPPSVDLVIDIFDYYARQQHYADPDGESIWLPSYLITTSFDGVELPNQAFLRFLELLGCTLLKLKDEQLTCRRLAGRVTPLSALRFPETEEVSVADLSSATHQYGILIVLLRCLSDSNKPSVSQFRDLVVLERSHLAIKVKAASAWGMVARLVKDVELIECYHWMDHDILSYDSPESLVAAVVKCSAELLELGKSEAVPMNKIARLGLKSKSQPLRASVWAMLEKMPVDKLVTIVDYTLTSSHEFFNQTDSDSYLRLCLRCPQLAVFWNQDVSKSKLYLELLKQNKLHREDTIVIQELIQCLFDTGGTNANELLQYLGANKSIPEVFMSVFSTADKQICSAALDEMKIKFRSLNSNEQKIGDIILLRELLLEKHPDLIKIHQWEGLSGEVLAKDALKENLAALMDNKSNCFSESEYFFAYKLRHSLLTDNGNTFKDDMTMAMSFQVPDMGVRAVKFVANEFFSFILRMCINHSSQSAIKQTVPLLISIISKCINEFDSLKVVTFDSEFNANALSIGVFDFSKFISSITQFAVANISELSDSFVFTVFEFANCWIKRILQAPISSNEIEVYQLYTLGCRINSLRLSKVVEPCISDTELSYLSSLYPSDSQYVFDELAFSNALKSTQFSDVNICSSREKTMQEMNEFMMKACLFEAKFAKYHEGPITKSLTNSYNGSRINIIIPPCRFDEMYHTA</sequence>
<feature type="compositionally biased region" description="Polar residues" evidence="1">
    <location>
        <begin position="587"/>
        <end position="602"/>
    </location>
</feature>
<name>A0AAV5RL13_STABA</name>